<dbReference type="GO" id="GO:0015937">
    <property type="term" value="P:coenzyme A biosynthetic process"/>
    <property type="evidence" value="ECO:0007669"/>
    <property type="project" value="UniProtKB-KW"/>
</dbReference>
<dbReference type="PIRSF" id="PIRSF036940">
    <property type="entry name" value="PanK_bac_aCoA"/>
    <property type="match status" value="1"/>
</dbReference>
<keyword evidence="3" id="KW-0547">Nucleotide-binding</keyword>
<name>A0AAX2CIJ4_9BACI</name>
<dbReference type="PANTHER" id="PTHR12280:SF20">
    <property type="entry name" value="4'-PHOSPHOPANTETHEINE PHOSPHATASE"/>
    <property type="match status" value="1"/>
</dbReference>
<keyword evidence="5" id="KW-0067">ATP-binding</keyword>
<evidence type="ECO:0000313" key="8">
    <source>
        <dbReference type="Proteomes" id="UP000242164"/>
    </source>
</evidence>
<sequence length="276" mass="30405">MESVVGIDAGGTLTKIAYFESNKTISFKKFYSYEQENMKKWLHQNETITKLCITGGKGEQLQTLLANQYETIYANEFEATLQGVQFLFKKETLSLNNFVLTNIGTGTSIHYIHDKQYVRAGGTGVGGGTIMGLAKLLTNIESFDQVLHHAKQGNRNTLDITVGDIYSGALSPIDYHLTASNFGKAAMTDLNYTHSDLLATLQGLVGEVVTALSLQFAEAKNINDIVYIGSTLSNNTQLQNIIEHYTKYQNKRPIFLQDHGYSGAIGALLSVQTKKS</sequence>
<dbReference type="Proteomes" id="UP000242164">
    <property type="component" value="Unassembled WGS sequence"/>
</dbReference>
<dbReference type="NCBIfam" id="TIGR00555">
    <property type="entry name" value="panK_eukar"/>
    <property type="match status" value="1"/>
</dbReference>
<evidence type="ECO:0000256" key="4">
    <source>
        <dbReference type="ARBA" id="ARBA00022777"/>
    </source>
</evidence>
<evidence type="ECO:0000256" key="1">
    <source>
        <dbReference type="ARBA" id="ARBA00022490"/>
    </source>
</evidence>
<comment type="caution">
    <text evidence="7">The sequence shown here is derived from an EMBL/GenBank/DDBJ whole genome shotgun (WGS) entry which is preliminary data.</text>
</comment>
<dbReference type="RefSeq" id="WP_012094455.1">
    <property type="nucleotide sequence ID" value="NZ_CP024101.1"/>
</dbReference>
<dbReference type="Pfam" id="PF03630">
    <property type="entry name" value="Fumble"/>
    <property type="match status" value="1"/>
</dbReference>
<evidence type="ECO:0000256" key="2">
    <source>
        <dbReference type="ARBA" id="ARBA00022679"/>
    </source>
</evidence>
<dbReference type="GO" id="GO:0005829">
    <property type="term" value="C:cytosol"/>
    <property type="evidence" value="ECO:0007669"/>
    <property type="project" value="TreeGrafter"/>
</dbReference>
<organism evidence="7 8">
    <name type="scientific">Bacillus cytotoxicus</name>
    <dbReference type="NCBI Taxonomy" id="580165"/>
    <lineage>
        <taxon>Bacteria</taxon>
        <taxon>Bacillati</taxon>
        <taxon>Bacillota</taxon>
        <taxon>Bacilli</taxon>
        <taxon>Bacillales</taxon>
        <taxon>Bacillaceae</taxon>
        <taxon>Bacillus</taxon>
        <taxon>Bacillus cereus group</taxon>
    </lineage>
</organism>
<dbReference type="GeneID" id="33897287"/>
<keyword evidence="4 7" id="KW-0418">Kinase</keyword>
<dbReference type="CDD" id="cd24085">
    <property type="entry name" value="ASKHA_NBD_PanK-II_bac"/>
    <property type="match status" value="1"/>
</dbReference>
<dbReference type="InterPro" id="IPR004567">
    <property type="entry name" value="Type_II_PanK"/>
</dbReference>
<dbReference type="InterPro" id="IPR043129">
    <property type="entry name" value="ATPase_NBD"/>
</dbReference>
<gene>
    <name evidence="7" type="ORF">BCB44BAC_02236</name>
</gene>
<keyword evidence="6" id="KW-0173">Coenzyme A biosynthesis</keyword>
<keyword evidence="1" id="KW-0963">Cytoplasm</keyword>
<dbReference type="NCBIfam" id="NF009842">
    <property type="entry name" value="PRK13317.1"/>
    <property type="match status" value="1"/>
</dbReference>
<dbReference type="PANTHER" id="PTHR12280">
    <property type="entry name" value="PANTOTHENATE KINASE"/>
    <property type="match status" value="1"/>
</dbReference>
<dbReference type="GO" id="GO:0005524">
    <property type="term" value="F:ATP binding"/>
    <property type="evidence" value="ECO:0007669"/>
    <property type="project" value="UniProtKB-KW"/>
</dbReference>
<reference evidence="7 8" key="1">
    <citation type="submission" date="2016-08" db="EMBL/GenBank/DDBJ databases">
        <authorList>
            <person name="Loux V."/>
            <person name="Rue O."/>
        </authorList>
    </citation>
    <scope>NUCLEOTIDE SEQUENCE [LARGE SCALE GENOMIC DNA]</scope>
    <source>
        <strain evidence="7 8">AFSSA_08CEB44bac</strain>
    </source>
</reference>
<accession>A0AAX2CIJ4</accession>
<dbReference type="EMBL" id="FMIK01000027">
    <property type="protein sequence ID" value="SCL93668.1"/>
    <property type="molecule type" value="Genomic_DNA"/>
</dbReference>
<keyword evidence="2" id="KW-0808">Transferase</keyword>
<dbReference type="InterPro" id="IPR011602">
    <property type="entry name" value="Type_II_PanK_bac"/>
</dbReference>
<evidence type="ECO:0000313" key="7">
    <source>
        <dbReference type="EMBL" id="SCL93668.1"/>
    </source>
</evidence>
<proteinExistence type="predicted"/>
<evidence type="ECO:0000256" key="3">
    <source>
        <dbReference type="ARBA" id="ARBA00022741"/>
    </source>
</evidence>
<dbReference type="AlphaFoldDB" id="A0AAX2CIJ4"/>
<dbReference type="Gene3D" id="3.30.420.40">
    <property type="match status" value="1"/>
</dbReference>
<evidence type="ECO:0000256" key="6">
    <source>
        <dbReference type="ARBA" id="ARBA00022993"/>
    </source>
</evidence>
<protein>
    <submittedName>
        <fullName evidence="7">Type II pantothenate kinase</fullName>
    </submittedName>
</protein>
<dbReference type="GO" id="GO:0004594">
    <property type="term" value="F:pantothenate kinase activity"/>
    <property type="evidence" value="ECO:0007669"/>
    <property type="project" value="InterPro"/>
</dbReference>
<evidence type="ECO:0000256" key="5">
    <source>
        <dbReference type="ARBA" id="ARBA00022840"/>
    </source>
</evidence>
<dbReference type="SUPFAM" id="SSF53067">
    <property type="entry name" value="Actin-like ATPase domain"/>
    <property type="match status" value="1"/>
</dbReference>